<dbReference type="AlphaFoldDB" id="A0A9N9HPS8"/>
<evidence type="ECO:0000313" key="2">
    <source>
        <dbReference type="Proteomes" id="UP000789831"/>
    </source>
</evidence>
<gene>
    <name evidence="1" type="ORF">AGERDE_LOCUS13439</name>
</gene>
<keyword evidence="2" id="KW-1185">Reference proteome</keyword>
<name>A0A9N9HPS8_9GLOM</name>
<feature type="non-terminal residue" evidence="1">
    <location>
        <position position="1"/>
    </location>
</feature>
<protein>
    <submittedName>
        <fullName evidence="1">1232_t:CDS:1</fullName>
    </submittedName>
</protein>
<proteinExistence type="predicted"/>
<reference evidence="1" key="1">
    <citation type="submission" date="2021-06" db="EMBL/GenBank/DDBJ databases">
        <authorList>
            <person name="Kallberg Y."/>
            <person name="Tangrot J."/>
            <person name="Rosling A."/>
        </authorList>
    </citation>
    <scope>NUCLEOTIDE SEQUENCE</scope>
    <source>
        <strain evidence="1">MT106</strain>
    </source>
</reference>
<organism evidence="1 2">
    <name type="scientific">Ambispora gerdemannii</name>
    <dbReference type="NCBI Taxonomy" id="144530"/>
    <lineage>
        <taxon>Eukaryota</taxon>
        <taxon>Fungi</taxon>
        <taxon>Fungi incertae sedis</taxon>
        <taxon>Mucoromycota</taxon>
        <taxon>Glomeromycotina</taxon>
        <taxon>Glomeromycetes</taxon>
        <taxon>Archaeosporales</taxon>
        <taxon>Ambisporaceae</taxon>
        <taxon>Ambispora</taxon>
    </lineage>
</organism>
<dbReference type="OrthoDB" id="2447835at2759"/>
<evidence type="ECO:0000313" key="1">
    <source>
        <dbReference type="EMBL" id="CAG8699524.1"/>
    </source>
</evidence>
<sequence>TTNGSIVKAMHIITKRRQQKLFQLLIEFIIQDCQPLNILRNPAFCQFVNNLEVGFQIPCEVTAKKMIDQAYNWSHDQLFGMMNTNGEFVNLIMDL</sequence>
<comment type="caution">
    <text evidence="1">The sequence shown here is derived from an EMBL/GenBank/DDBJ whole genome shotgun (WGS) entry which is preliminary data.</text>
</comment>
<dbReference type="Proteomes" id="UP000789831">
    <property type="component" value="Unassembled WGS sequence"/>
</dbReference>
<dbReference type="SUPFAM" id="SSF140996">
    <property type="entry name" value="Hermes dimerisation domain"/>
    <property type="match status" value="1"/>
</dbReference>
<accession>A0A9N9HPS8</accession>
<dbReference type="EMBL" id="CAJVPL010017664">
    <property type="protein sequence ID" value="CAG8699524.1"/>
    <property type="molecule type" value="Genomic_DNA"/>
</dbReference>